<protein>
    <submittedName>
        <fullName evidence="1">Uncharacterized protein</fullName>
    </submittedName>
</protein>
<accession>V2XKM5</accession>
<evidence type="ECO:0000313" key="2">
    <source>
        <dbReference type="Proteomes" id="UP000017559"/>
    </source>
</evidence>
<gene>
    <name evidence="1" type="ORF">Moror_8262</name>
</gene>
<dbReference type="Proteomes" id="UP000017559">
    <property type="component" value="Unassembled WGS sequence"/>
</dbReference>
<evidence type="ECO:0000313" key="1">
    <source>
        <dbReference type="EMBL" id="ESK94277.1"/>
    </source>
</evidence>
<reference evidence="1 2" key="1">
    <citation type="journal article" date="2014" name="BMC Genomics">
        <title>Genome and secretome analysis of the hemibiotrophic fungal pathogen, Moniliophthora roreri, which causes frosty pod rot disease of cacao: mechanisms of the biotrophic and necrotrophic phases.</title>
        <authorList>
            <person name="Meinhardt L.W."/>
            <person name="Costa G.G.L."/>
            <person name="Thomazella D.P.T."/>
            <person name="Teixeira P.J.P.L."/>
            <person name="Carazzolle M.F."/>
            <person name="Schuster S.C."/>
            <person name="Carlson J.E."/>
            <person name="Guiltinan M.J."/>
            <person name="Mieczkowski P."/>
            <person name="Farmer A."/>
            <person name="Ramaraj T."/>
            <person name="Crozier J."/>
            <person name="Davis R.E."/>
            <person name="Shao J."/>
            <person name="Melnick R.L."/>
            <person name="Pereira G.A.G."/>
            <person name="Bailey B.A."/>
        </authorList>
    </citation>
    <scope>NUCLEOTIDE SEQUENCE [LARGE SCALE GENOMIC DNA]</scope>
    <source>
        <strain evidence="1 2">MCA 2997</strain>
    </source>
</reference>
<keyword evidence="2" id="KW-1185">Reference proteome</keyword>
<sequence>MAQDAAFPGILADVVAADQVNDTPCTTQPQAQLHQEAWSAYIPNSSASNHTAGGLLESYTDRYQPPSTYTPILAPQYAHIPEQANPFNSRGSDLHYAHTLYNTRTSASTYSYQTSHVSAPTSVPPPVWGIPHSGAQQQLSGCQSQIRTQYPFHSNALSRARPQRVLRNVYPHVNLPVSKTVKATIPLADLQTLAYKKHADMKSTTGTEDQENIDPKVTRNEEGRKIEAPVPIRHHEMQALLTRAPNIVDCTYTTVGPIEDGESAAKDLTPRAPSPDTLIALTEPYLLDWCFDDEMIKKLNEMIL</sequence>
<dbReference type="AlphaFoldDB" id="V2XKM5"/>
<proteinExistence type="predicted"/>
<dbReference type="KEGG" id="mrr:Moror_8262"/>
<dbReference type="OrthoDB" id="2919479at2759"/>
<name>V2XKM5_MONRO</name>
<comment type="caution">
    <text evidence="1">The sequence shown here is derived from an EMBL/GenBank/DDBJ whole genome shotgun (WGS) entry which is preliminary data.</text>
</comment>
<organism evidence="1 2">
    <name type="scientific">Moniliophthora roreri (strain MCA 2997)</name>
    <name type="common">Cocoa frosty pod rot fungus</name>
    <name type="synonym">Crinipellis roreri</name>
    <dbReference type="NCBI Taxonomy" id="1381753"/>
    <lineage>
        <taxon>Eukaryota</taxon>
        <taxon>Fungi</taxon>
        <taxon>Dikarya</taxon>
        <taxon>Basidiomycota</taxon>
        <taxon>Agaricomycotina</taxon>
        <taxon>Agaricomycetes</taxon>
        <taxon>Agaricomycetidae</taxon>
        <taxon>Agaricales</taxon>
        <taxon>Marasmiineae</taxon>
        <taxon>Marasmiaceae</taxon>
        <taxon>Moniliophthora</taxon>
    </lineage>
</organism>
<dbReference type="HOGENOM" id="CLU_915529_0_0_1"/>
<dbReference type="EMBL" id="AWSO01000147">
    <property type="protein sequence ID" value="ESK94277.1"/>
    <property type="molecule type" value="Genomic_DNA"/>
</dbReference>